<feature type="region of interest" description="Disordered" evidence="14">
    <location>
        <begin position="58"/>
        <end position="222"/>
    </location>
</feature>
<dbReference type="AlphaFoldDB" id="A0A9P6FY86"/>
<feature type="compositionally biased region" description="Acidic residues" evidence="14">
    <location>
        <begin position="799"/>
        <end position="809"/>
    </location>
</feature>
<evidence type="ECO:0000256" key="4">
    <source>
        <dbReference type="ARBA" id="ARBA00022723"/>
    </source>
</evidence>
<feature type="active site" description="Proton donor" evidence="10">
    <location>
        <position position="633"/>
    </location>
</feature>
<dbReference type="GO" id="GO:0016020">
    <property type="term" value="C:membrane"/>
    <property type="evidence" value="ECO:0007669"/>
    <property type="project" value="InterPro"/>
</dbReference>
<gene>
    <name evidence="15" type="primary">MNS1_2</name>
    <name evidence="15" type="ORF">BGW38_010638</name>
</gene>
<dbReference type="InterPro" id="IPR036026">
    <property type="entry name" value="Seven-hairpin_glycosidases"/>
</dbReference>
<dbReference type="GO" id="GO:0005975">
    <property type="term" value="P:carbohydrate metabolic process"/>
    <property type="evidence" value="ECO:0007669"/>
    <property type="project" value="InterPro"/>
</dbReference>
<dbReference type="Pfam" id="PF01532">
    <property type="entry name" value="Glyco_hydro_47"/>
    <property type="match status" value="1"/>
</dbReference>
<evidence type="ECO:0000256" key="12">
    <source>
        <dbReference type="PIRSR" id="PIRSR601382-3"/>
    </source>
</evidence>
<keyword evidence="4 11" id="KW-0479">Metal-binding</keyword>
<feature type="compositionally biased region" description="Acidic residues" evidence="14">
    <location>
        <begin position="832"/>
        <end position="865"/>
    </location>
</feature>
<evidence type="ECO:0000256" key="11">
    <source>
        <dbReference type="PIRSR" id="PIRSR601382-2"/>
    </source>
</evidence>
<comment type="catalytic activity">
    <reaction evidence="8">
        <text>N(4)-(alpha-D-Man-(1-&gt;2)-alpha-D-Man-(1-&gt;2)-alpha-D-Man-(1-&gt;3)-[alpha-D-Man-(1-&gt;3)-[alpha-D-Man-(1-&gt;2)-alpha-D-Man-(1-&gt;6)]-alpha-D-Man-(1-&gt;6)]-beta-D-Man-(1-&gt;4)-beta-D-GlcNAc-(1-&gt;4)-beta-D-GlcNAc)-L-asparaginyl-[protein] (N-glucan mannose isomer 8A1,2,3B1,3) + 3 H2O = N(4)-(alpha-D-Man-(1-&gt;3)-[alpha-D-Man-(1-&gt;3)-[alpha-D-Man-(1-&gt;6)]-alpha-D-Man-(1-&gt;6)]-beta-D-Man-(1-&gt;4)-beta-D-GlcNAc-(1-&gt;4)-beta-D-GlcNAc)-L-asparaginyl-[protein] (N-glucan mannose isomer 5A1,2) + 3 beta-D-mannose</text>
        <dbReference type="Rhea" id="RHEA:56028"/>
        <dbReference type="Rhea" id="RHEA-COMP:14358"/>
        <dbReference type="Rhea" id="RHEA-COMP:14367"/>
        <dbReference type="ChEBI" id="CHEBI:15377"/>
        <dbReference type="ChEBI" id="CHEBI:28563"/>
        <dbReference type="ChEBI" id="CHEBI:59087"/>
        <dbReference type="ChEBI" id="CHEBI:60628"/>
        <dbReference type="EC" id="3.2.1.113"/>
    </reaction>
</comment>
<dbReference type="InterPro" id="IPR001382">
    <property type="entry name" value="Glyco_hydro_47"/>
</dbReference>
<dbReference type="PANTHER" id="PTHR11742:SF55">
    <property type="entry name" value="ENDOPLASMIC RETICULUM MANNOSYL-OLIGOSACCHARIDE 1,2-ALPHA-MANNOSIDASE"/>
    <property type="match status" value="1"/>
</dbReference>
<feature type="disulfide bond" evidence="12">
    <location>
        <begin position="576"/>
        <end position="619"/>
    </location>
</feature>
<dbReference type="SUPFAM" id="SSF48225">
    <property type="entry name" value="Seven-hairpin glycosidases"/>
    <property type="match status" value="1"/>
</dbReference>
<feature type="region of interest" description="Disordered" evidence="14">
    <location>
        <begin position="799"/>
        <end position="967"/>
    </location>
</feature>
<proteinExistence type="inferred from homology"/>
<reference evidence="15" key="1">
    <citation type="journal article" date="2020" name="Fungal Divers.">
        <title>Resolving the Mortierellaceae phylogeny through synthesis of multi-gene phylogenetics and phylogenomics.</title>
        <authorList>
            <person name="Vandepol N."/>
            <person name="Liber J."/>
            <person name="Desiro A."/>
            <person name="Na H."/>
            <person name="Kennedy M."/>
            <person name="Barry K."/>
            <person name="Grigoriev I.V."/>
            <person name="Miller A.N."/>
            <person name="O'Donnell K."/>
            <person name="Stajich J.E."/>
            <person name="Bonito G."/>
        </authorList>
    </citation>
    <scope>NUCLEOTIDE SEQUENCE</scope>
    <source>
        <strain evidence="15">KOD1015</strain>
    </source>
</reference>
<evidence type="ECO:0000256" key="10">
    <source>
        <dbReference type="PIRSR" id="PIRSR601382-1"/>
    </source>
</evidence>
<dbReference type="InterPro" id="IPR050749">
    <property type="entry name" value="Glycosyl_Hydrolase_47"/>
</dbReference>
<dbReference type="PRINTS" id="PR00747">
    <property type="entry name" value="GLYHDRLASE47"/>
</dbReference>
<feature type="compositionally biased region" description="Acidic residues" evidence="14">
    <location>
        <begin position="874"/>
        <end position="899"/>
    </location>
</feature>
<evidence type="ECO:0000256" key="5">
    <source>
        <dbReference type="ARBA" id="ARBA00022801"/>
    </source>
</evidence>
<keyword evidence="5 13" id="KW-0378">Hydrolase</keyword>
<feature type="active site" description="Proton donor" evidence="10">
    <location>
        <position position="377"/>
    </location>
</feature>
<comment type="catalytic activity">
    <reaction evidence="9">
        <text>N(4)-(alpha-D-Man-(1-&gt;2)-alpha-D-Man-(1-&gt;2)-alpha-D-Man-(1-&gt;3)-[alpha-D-Man-(1-&gt;2)-alpha-D-Man-(1-&gt;3)-[alpha-D-Man-(1-&gt;2)-alpha-D-Man-(1-&gt;6)]-alpha-D-Man-(1-&gt;6)]-beta-D-Man-(1-&gt;4)-beta-D-GlcNAc-(1-&gt;4)-beta-D-GlcNAc)-L-asparaginyl-[protein] (N-glucan mannose isomer 9A1,2,3B1,2,3) + 4 H2O = N(4)-(alpha-D-Man-(1-&gt;3)-[alpha-D-Man-(1-&gt;3)-[alpha-D-Man-(1-&gt;6)]-alpha-D-Man-(1-&gt;6)]-beta-D-Man-(1-&gt;4)-beta-D-GlcNAc-(1-&gt;4)-beta-D-GlcNAc)-L-asparaginyl-[protein] (N-glucan mannose isomer 5A1,2) + 4 beta-D-mannose</text>
        <dbReference type="Rhea" id="RHEA:56008"/>
        <dbReference type="Rhea" id="RHEA-COMP:14356"/>
        <dbReference type="Rhea" id="RHEA-COMP:14367"/>
        <dbReference type="ChEBI" id="CHEBI:15377"/>
        <dbReference type="ChEBI" id="CHEBI:28563"/>
        <dbReference type="ChEBI" id="CHEBI:59087"/>
        <dbReference type="ChEBI" id="CHEBI:139493"/>
        <dbReference type="EC" id="3.2.1.113"/>
    </reaction>
</comment>
<evidence type="ECO:0000256" key="2">
    <source>
        <dbReference type="ARBA" id="ARBA00004922"/>
    </source>
</evidence>
<keyword evidence="6 11" id="KW-0106">Calcium</keyword>
<organism evidence="15 16">
    <name type="scientific">Lunasporangiospora selenospora</name>
    <dbReference type="NCBI Taxonomy" id="979761"/>
    <lineage>
        <taxon>Eukaryota</taxon>
        <taxon>Fungi</taxon>
        <taxon>Fungi incertae sedis</taxon>
        <taxon>Mucoromycota</taxon>
        <taxon>Mortierellomycotina</taxon>
        <taxon>Mortierellomycetes</taxon>
        <taxon>Mortierellales</taxon>
        <taxon>Mortierellaceae</taxon>
        <taxon>Lunasporangiospora</taxon>
    </lineage>
</organism>
<dbReference type="GO" id="GO:0036503">
    <property type="term" value="P:ERAD pathway"/>
    <property type="evidence" value="ECO:0007669"/>
    <property type="project" value="UniProtKB-ARBA"/>
</dbReference>
<dbReference type="GO" id="GO:0005783">
    <property type="term" value="C:endoplasmic reticulum"/>
    <property type="evidence" value="ECO:0007669"/>
    <property type="project" value="TreeGrafter"/>
</dbReference>
<comment type="caution">
    <text evidence="15">The sequence shown here is derived from an EMBL/GenBank/DDBJ whole genome shotgun (WGS) entry which is preliminary data.</text>
</comment>
<comment type="similarity">
    <text evidence="3 13">Belongs to the glycosyl hydrolase 47 family.</text>
</comment>
<evidence type="ECO:0000256" key="13">
    <source>
        <dbReference type="RuleBase" id="RU361193"/>
    </source>
</evidence>
<feature type="compositionally biased region" description="Acidic residues" evidence="14">
    <location>
        <begin position="909"/>
        <end position="961"/>
    </location>
</feature>
<evidence type="ECO:0000256" key="14">
    <source>
        <dbReference type="SAM" id="MobiDB-lite"/>
    </source>
</evidence>
<evidence type="ECO:0000256" key="9">
    <source>
        <dbReference type="ARBA" id="ARBA00048605"/>
    </source>
</evidence>
<feature type="compositionally biased region" description="Basic and acidic residues" evidence="14">
    <location>
        <begin position="199"/>
        <end position="211"/>
    </location>
</feature>
<dbReference type="PANTHER" id="PTHR11742">
    <property type="entry name" value="MANNOSYL-OLIGOSACCHARIDE ALPHA-1,2-MANNOSIDASE-RELATED"/>
    <property type="match status" value="1"/>
</dbReference>
<evidence type="ECO:0000256" key="6">
    <source>
        <dbReference type="ARBA" id="ARBA00022837"/>
    </source>
</evidence>
<sequence>MFRRGSQGPTLPRDNNKYHAKGMPRMRLRRKHLVIALSLLTFFYLVIRPRADLPIQEGSVQNSRSGQGQGNREDAAAAAPPPPQPLQAPPGQNVSPGPPANKPNNGAAKKDKKKKKKPPPTLFEFEDTDRHREEARKKKNKNKDKSAQSPEQGQVPPSQQQQQQKVPINDPSGGQDSKIGTPDQGAARPWDVIDQQVDVARKEFSELDAQKSKPTPRPWNVIEKEVDSARKEFEVQDRMPKQAPERPWNVVEKEVDAARNEFSRSEASKGHSGTSGTYPGTVQTKPNSPLWEERKQKVKETFLNAWDSYRRDAWGKDEYHPVGKYGTDMIKGGFGFTIVDSLDTILIMGLEKEFQEAKAWVKDELDFEKDAEVNLFETTIRVLGGLLSAYDLSSKDPVFLQKAVDLADRLMAAFESPTGIPFASVHLKERRGVPSHDGGSSSTAEVSTIQLEFKYLSYLTGDDKYWKAAENVILKMKEMKSLDGLVPIYINPYSGNFYGGEIRLGSRGDSYYEYLIKQYLQTGKKELVYKEMFDHAMAGVKKHLLGRSIPHQLLFVGEISMYDPERLSPKMDHLVCFLGGTMALSSTEGRSLDTSFPRSAFTKLQEEDFKMGEELTESCYEMYHQTETGLAPEIVYWVHKQEQLVGRTMLQHKPGSDIIINDRDAHNLLRPETVESLFYLWRLTGDEKYRHWGWEIFESIEKYTKVSTGGYSSIHDVRSADHIQSRDKTETFFLAETLKYLYLLFGPDYVLPLDKYVFNTEAHALPIFSPPEKWLSRTVSGALHDDEKLKLLIDKEEEEVADIDDESEEHEVMMDDVNTTQPHEVAERKEEMDDEQPTSDDSEPTTNLDEEEEEDPEMSEDEVDQGLENLAIDTGDDEESEVPEVEVDYDDNNGDGEVDEATKVKTGEAEEEEEEEEEEEDGDSDTDVEDGATDEEVPEEDQDPDQNDEDEGDLTEVAEPETGERVL</sequence>
<dbReference type="GO" id="GO:0005509">
    <property type="term" value="F:calcium ion binding"/>
    <property type="evidence" value="ECO:0007669"/>
    <property type="project" value="InterPro"/>
</dbReference>
<dbReference type="Proteomes" id="UP000780801">
    <property type="component" value="Unassembled WGS sequence"/>
</dbReference>
<comment type="cofactor">
    <cofactor evidence="1 11">
        <name>Ca(2+)</name>
        <dbReference type="ChEBI" id="CHEBI:29108"/>
    </cofactor>
</comment>
<dbReference type="EMBL" id="JAABOA010000892">
    <property type="protein sequence ID" value="KAF9582875.1"/>
    <property type="molecule type" value="Genomic_DNA"/>
</dbReference>
<feature type="region of interest" description="Disordered" evidence="14">
    <location>
        <begin position="1"/>
        <end position="23"/>
    </location>
</feature>
<keyword evidence="7 12" id="KW-1015">Disulfide bond</keyword>
<feature type="region of interest" description="Disordered" evidence="14">
    <location>
        <begin position="261"/>
        <end position="288"/>
    </location>
</feature>
<keyword evidence="16" id="KW-1185">Reference proteome</keyword>
<name>A0A9P6FY86_9FUNG</name>
<keyword evidence="13" id="KW-0326">Glycosidase</keyword>
<dbReference type="GO" id="GO:0004571">
    <property type="term" value="F:mannosyl-oligosaccharide 1,2-alpha-mannosidase activity"/>
    <property type="evidence" value="ECO:0007669"/>
    <property type="project" value="UniProtKB-EC"/>
</dbReference>
<evidence type="ECO:0000256" key="1">
    <source>
        <dbReference type="ARBA" id="ARBA00001913"/>
    </source>
</evidence>
<feature type="compositionally biased region" description="Low complexity" evidence="14">
    <location>
        <begin position="148"/>
        <end position="167"/>
    </location>
</feature>
<feature type="binding site" evidence="11">
    <location>
        <position position="760"/>
    </location>
    <ligand>
        <name>Ca(2+)</name>
        <dbReference type="ChEBI" id="CHEBI:29108"/>
    </ligand>
</feature>
<dbReference type="Gene3D" id="1.50.10.10">
    <property type="match status" value="1"/>
</dbReference>
<evidence type="ECO:0000313" key="15">
    <source>
        <dbReference type="EMBL" id="KAF9582875.1"/>
    </source>
</evidence>
<comment type="pathway">
    <text evidence="2">Protein modification; protein glycosylation.</text>
</comment>
<feature type="compositionally biased region" description="Pro residues" evidence="14">
    <location>
        <begin position="79"/>
        <end position="88"/>
    </location>
</feature>
<feature type="compositionally biased region" description="Polar residues" evidence="14">
    <location>
        <begin position="271"/>
        <end position="287"/>
    </location>
</feature>
<dbReference type="EC" id="3.2.1.-" evidence="13"/>
<evidence type="ECO:0000256" key="8">
    <source>
        <dbReference type="ARBA" id="ARBA00047669"/>
    </source>
</evidence>
<evidence type="ECO:0000313" key="16">
    <source>
        <dbReference type="Proteomes" id="UP000780801"/>
    </source>
</evidence>
<feature type="active site" evidence="10">
    <location>
        <position position="672"/>
    </location>
</feature>
<evidence type="ECO:0000256" key="3">
    <source>
        <dbReference type="ARBA" id="ARBA00007658"/>
    </source>
</evidence>
<dbReference type="InterPro" id="IPR012341">
    <property type="entry name" value="6hp_glycosidase-like_sf"/>
</dbReference>
<protein>
    <recommendedName>
        <fullName evidence="13">alpha-1,2-Mannosidase</fullName>
        <ecNumber evidence="13">3.2.1.-</ecNumber>
    </recommendedName>
</protein>
<feature type="active site" evidence="10">
    <location>
        <position position="509"/>
    </location>
</feature>
<dbReference type="OrthoDB" id="8118055at2759"/>
<evidence type="ECO:0000256" key="7">
    <source>
        <dbReference type="ARBA" id="ARBA00023157"/>
    </source>
</evidence>
<accession>A0A9P6FY86</accession>